<dbReference type="Pfam" id="PF02623">
    <property type="entry name" value="FliW"/>
    <property type="match status" value="1"/>
</dbReference>
<dbReference type="InterPro" id="IPR003775">
    <property type="entry name" value="Flagellar_assembly_factor_FliW"/>
</dbReference>
<dbReference type="GO" id="GO:0006417">
    <property type="term" value="P:regulation of translation"/>
    <property type="evidence" value="ECO:0007669"/>
    <property type="project" value="UniProtKB-KW"/>
</dbReference>
<keyword evidence="6" id="KW-0969">Cilium</keyword>
<keyword evidence="6" id="KW-0966">Cell projection</keyword>
<name>A0A4V6KCS4_HATHI</name>
<evidence type="ECO:0000256" key="3">
    <source>
        <dbReference type="ARBA" id="ARBA00022845"/>
    </source>
</evidence>
<dbReference type="HAMAP" id="MF_01185">
    <property type="entry name" value="FliW"/>
    <property type="match status" value="1"/>
</dbReference>
<evidence type="ECO:0000256" key="1">
    <source>
        <dbReference type="ARBA" id="ARBA00022490"/>
    </source>
</evidence>
<comment type="subunit">
    <text evidence="5">Interacts with translational regulator CsrA and flagellin(s).</text>
</comment>
<reference evidence="6 7" key="1">
    <citation type="submission" date="2019-05" db="EMBL/GenBank/DDBJ databases">
        <authorList>
            <consortium name="Pathogen Informatics"/>
        </authorList>
    </citation>
    <scope>NUCLEOTIDE SEQUENCE [LARGE SCALE GENOMIC DNA]</scope>
    <source>
        <strain evidence="6 7">NCTC503</strain>
    </source>
</reference>
<dbReference type="NCBIfam" id="NF009793">
    <property type="entry name" value="PRK13285.1-1"/>
    <property type="match status" value="1"/>
</dbReference>
<protein>
    <recommendedName>
        <fullName evidence="5">Flagellar assembly factor FliW</fullName>
    </recommendedName>
</protein>
<evidence type="ECO:0000313" key="6">
    <source>
        <dbReference type="EMBL" id="VTQ87607.1"/>
    </source>
</evidence>
<dbReference type="PANTHER" id="PTHR39190">
    <property type="entry name" value="FLAGELLAR ASSEMBLY FACTOR FLIW"/>
    <property type="match status" value="1"/>
</dbReference>
<keyword evidence="3 5" id="KW-0810">Translation regulation</keyword>
<organism evidence="6 7">
    <name type="scientific">Hathewaya histolytica</name>
    <name type="common">Clostridium histolyticum</name>
    <dbReference type="NCBI Taxonomy" id="1498"/>
    <lineage>
        <taxon>Bacteria</taxon>
        <taxon>Bacillati</taxon>
        <taxon>Bacillota</taxon>
        <taxon>Clostridia</taxon>
        <taxon>Eubacteriales</taxon>
        <taxon>Clostridiaceae</taxon>
        <taxon>Hathewaya</taxon>
    </lineage>
</organism>
<keyword evidence="4 5" id="KW-0143">Chaperone</keyword>
<proteinExistence type="inferred from homology"/>
<dbReference type="SUPFAM" id="SSF141457">
    <property type="entry name" value="BH3618-like"/>
    <property type="match status" value="1"/>
</dbReference>
<gene>
    <name evidence="5 6" type="primary">fliW</name>
    <name evidence="6" type="ORF">NCTC503_01107</name>
</gene>
<dbReference type="RefSeq" id="WP_138209799.1">
    <property type="nucleotide sequence ID" value="NZ_CBCRUQ010000004.1"/>
</dbReference>
<keyword evidence="7" id="KW-1185">Reference proteome</keyword>
<keyword evidence="1 5" id="KW-0963">Cytoplasm</keyword>
<dbReference type="KEGG" id="hhw:NCTC503_01107"/>
<evidence type="ECO:0000256" key="5">
    <source>
        <dbReference type="HAMAP-Rule" id="MF_01185"/>
    </source>
</evidence>
<dbReference type="Gene3D" id="2.30.290.10">
    <property type="entry name" value="BH3618-like"/>
    <property type="match status" value="1"/>
</dbReference>
<comment type="function">
    <text evidence="5">Acts as an anti-CsrA protein, binds CsrA and prevents it from repressing translation of its target genes, one of which is flagellin. Binds to flagellin and participates in the assembly of the flagellum.</text>
</comment>
<dbReference type="EMBL" id="LR590481">
    <property type="protein sequence ID" value="VTQ87607.1"/>
    <property type="molecule type" value="Genomic_DNA"/>
</dbReference>
<comment type="similarity">
    <text evidence="5">Belongs to the FliW family.</text>
</comment>
<evidence type="ECO:0000256" key="2">
    <source>
        <dbReference type="ARBA" id="ARBA00022795"/>
    </source>
</evidence>
<dbReference type="GO" id="GO:0005737">
    <property type="term" value="C:cytoplasm"/>
    <property type="evidence" value="ECO:0007669"/>
    <property type="project" value="UniProtKB-SubCell"/>
</dbReference>
<keyword evidence="2 5" id="KW-1005">Bacterial flagellum biogenesis</keyword>
<evidence type="ECO:0000313" key="7">
    <source>
        <dbReference type="Proteomes" id="UP000308489"/>
    </source>
</evidence>
<keyword evidence="6" id="KW-0282">Flagellum</keyword>
<accession>A0A4V6KCS4</accession>
<dbReference type="InterPro" id="IPR024046">
    <property type="entry name" value="Flagellar_assmbl_FliW_dom_sf"/>
</dbReference>
<dbReference type="OrthoDB" id="9801235at2"/>
<dbReference type="PANTHER" id="PTHR39190:SF1">
    <property type="entry name" value="FLAGELLAR ASSEMBLY FACTOR FLIW"/>
    <property type="match status" value="1"/>
</dbReference>
<dbReference type="AlphaFoldDB" id="A0A4V6KCS4"/>
<sequence length="143" mass="16507">MILKTKYHGEINYDNHEVIIFKKGLLGFQNLKKFIVFPLKDNKVFNVVHSIEDTGIGFVVSSPFNINKNYEFRLSQNTLEELNIEDSNEVLVLNILTINSDIKKTTVNLRAPLIINIKSKLGQQIILNNEEYSIKTPIFKEIK</sequence>
<dbReference type="GO" id="GO:0044780">
    <property type="term" value="P:bacterial-type flagellum assembly"/>
    <property type="evidence" value="ECO:0007669"/>
    <property type="project" value="UniProtKB-UniRule"/>
</dbReference>
<evidence type="ECO:0000256" key="4">
    <source>
        <dbReference type="ARBA" id="ARBA00023186"/>
    </source>
</evidence>
<comment type="subcellular location">
    <subcellularLocation>
        <location evidence="5">Cytoplasm</location>
    </subcellularLocation>
</comment>
<dbReference type="Proteomes" id="UP000308489">
    <property type="component" value="Chromosome 1"/>
</dbReference>